<evidence type="ECO:0000313" key="2">
    <source>
        <dbReference type="EMBL" id="ABS63627.1"/>
    </source>
</evidence>
<gene>
    <name evidence="2" type="ordered locus">Plav_2013</name>
</gene>
<dbReference type="Proteomes" id="UP000006377">
    <property type="component" value="Chromosome"/>
</dbReference>
<dbReference type="eggNOG" id="COG0625">
    <property type="taxonomic scope" value="Bacteria"/>
</dbReference>
<sequence>MPEQPIIVHGLSLSYFTGKMEAYLRAKGIPYRFAEMDMASFRRAARATGIAQMPQLEMPDGTWLTDTTRIIRHFESTGAAPALSPRDPATHFISLLLEDYGDEWLWRPALYYRWHFPDDMRLMSAAIACTMMRDLKLPFWLRRRLILQRQRRVYLSQDGVTKETAPQIEALYLETLDALEAVFARRPFLIGERPVEADFGFFGSMFRHFASDPTPAAIMRARAPHVLAWVARMWSLAPADFAGAPLPDAVPADLAPILREACAAYLPYLAANDEALRRGARHVSYAVEGVGWQLPVNPYRAHCLAALRDAYAALDTEARSRVDAALGGPQEILSAPAIHTAPMPAAPAKPVDRQWRTARG</sequence>
<name>A7HUP4_PARL1</name>
<dbReference type="InterPro" id="IPR004045">
    <property type="entry name" value="Glutathione_S-Trfase_N"/>
</dbReference>
<organism evidence="2 3">
    <name type="scientific">Parvibaculum lavamentivorans (strain DS-1 / DSM 13023 / NCIMB 13966)</name>
    <dbReference type="NCBI Taxonomy" id="402881"/>
    <lineage>
        <taxon>Bacteria</taxon>
        <taxon>Pseudomonadati</taxon>
        <taxon>Pseudomonadota</taxon>
        <taxon>Alphaproteobacteria</taxon>
        <taxon>Hyphomicrobiales</taxon>
        <taxon>Parvibaculaceae</taxon>
        <taxon>Parvibaculum</taxon>
    </lineage>
</organism>
<dbReference type="EMBL" id="CP000774">
    <property type="protein sequence ID" value="ABS63627.1"/>
    <property type="molecule type" value="Genomic_DNA"/>
</dbReference>
<dbReference type="Pfam" id="PF13417">
    <property type="entry name" value="GST_N_3"/>
    <property type="match status" value="1"/>
</dbReference>
<dbReference type="OrthoDB" id="508035at2"/>
<accession>A7HUP4</accession>
<dbReference type="PANTHER" id="PTHR12289">
    <property type="entry name" value="METAXIN RELATED"/>
    <property type="match status" value="1"/>
</dbReference>
<dbReference type="GO" id="GO:0005737">
    <property type="term" value="C:cytoplasm"/>
    <property type="evidence" value="ECO:0007669"/>
    <property type="project" value="TreeGrafter"/>
</dbReference>
<dbReference type="RefSeq" id="WP_012110931.1">
    <property type="nucleotide sequence ID" value="NC_009719.1"/>
</dbReference>
<dbReference type="InterPro" id="IPR010987">
    <property type="entry name" value="Glutathione-S-Trfase_C-like"/>
</dbReference>
<evidence type="ECO:0000313" key="3">
    <source>
        <dbReference type="Proteomes" id="UP000006377"/>
    </source>
</evidence>
<dbReference type="SUPFAM" id="SSF47616">
    <property type="entry name" value="GST C-terminal domain-like"/>
    <property type="match status" value="1"/>
</dbReference>
<dbReference type="KEGG" id="pla:Plav_2013"/>
<dbReference type="SUPFAM" id="SSF52833">
    <property type="entry name" value="Thioredoxin-like"/>
    <property type="match status" value="1"/>
</dbReference>
<keyword evidence="3" id="KW-1185">Reference proteome</keyword>
<dbReference type="InterPro" id="IPR036282">
    <property type="entry name" value="Glutathione-S-Trfase_C_sf"/>
</dbReference>
<dbReference type="STRING" id="402881.Plav_2013"/>
<dbReference type="PANTHER" id="PTHR12289:SF67">
    <property type="match status" value="1"/>
</dbReference>
<reference evidence="2 3" key="1">
    <citation type="journal article" date="2011" name="Stand. Genomic Sci.">
        <title>Complete genome sequence of Parvibaculum lavamentivorans type strain (DS-1(T)).</title>
        <authorList>
            <person name="Schleheck D."/>
            <person name="Weiss M."/>
            <person name="Pitluck S."/>
            <person name="Bruce D."/>
            <person name="Land M.L."/>
            <person name="Han S."/>
            <person name="Saunders E."/>
            <person name="Tapia R."/>
            <person name="Detter C."/>
            <person name="Brettin T."/>
            <person name="Han J."/>
            <person name="Woyke T."/>
            <person name="Goodwin L."/>
            <person name="Pennacchio L."/>
            <person name="Nolan M."/>
            <person name="Cook A.M."/>
            <person name="Kjelleberg S."/>
            <person name="Thomas T."/>
        </authorList>
    </citation>
    <scope>NUCLEOTIDE SEQUENCE [LARGE SCALE GENOMIC DNA]</scope>
    <source>
        <strain evidence="3">DS-1 / DSM 13023 / NCIMB 13966</strain>
    </source>
</reference>
<dbReference type="Pfam" id="PF13410">
    <property type="entry name" value="GST_C_2"/>
    <property type="match status" value="1"/>
</dbReference>
<dbReference type="PROSITE" id="PS50405">
    <property type="entry name" value="GST_CTER"/>
    <property type="match status" value="1"/>
</dbReference>
<dbReference type="Gene3D" id="3.40.30.10">
    <property type="entry name" value="Glutaredoxin"/>
    <property type="match status" value="1"/>
</dbReference>
<dbReference type="Gene3D" id="1.20.1050.10">
    <property type="match status" value="1"/>
</dbReference>
<feature type="domain" description="GST C-terminal" evidence="1">
    <location>
        <begin position="87"/>
        <end position="257"/>
    </location>
</feature>
<proteinExistence type="predicted"/>
<dbReference type="CDD" id="cd00299">
    <property type="entry name" value="GST_C_family"/>
    <property type="match status" value="1"/>
</dbReference>
<dbReference type="AlphaFoldDB" id="A7HUP4"/>
<dbReference type="InterPro" id="IPR050931">
    <property type="entry name" value="Mito_Protein_Transport_Metaxin"/>
</dbReference>
<evidence type="ECO:0000259" key="1">
    <source>
        <dbReference type="PROSITE" id="PS50405"/>
    </source>
</evidence>
<protein>
    <recommendedName>
        <fullName evidence="1">GST C-terminal domain-containing protein</fullName>
    </recommendedName>
</protein>
<dbReference type="HOGENOM" id="CLU_045103_0_0_5"/>
<dbReference type="InterPro" id="IPR036249">
    <property type="entry name" value="Thioredoxin-like_sf"/>
</dbReference>